<dbReference type="GO" id="GO:0005524">
    <property type="term" value="F:ATP binding"/>
    <property type="evidence" value="ECO:0007669"/>
    <property type="project" value="UniProtKB-KW"/>
</dbReference>
<evidence type="ECO:0000256" key="4">
    <source>
        <dbReference type="ARBA" id="ARBA00022840"/>
    </source>
</evidence>
<dbReference type="PROSITE" id="PS50067">
    <property type="entry name" value="KINESIN_MOTOR_2"/>
    <property type="match status" value="1"/>
</dbReference>
<evidence type="ECO:0000256" key="2">
    <source>
        <dbReference type="ARBA" id="ARBA00022490"/>
    </source>
</evidence>
<dbReference type="InterPro" id="IPR019821">
    <property type="entry name" value="Kinesin_motor_CS"/>
</dbReference>
<evidence type="ECO:0000313" key="10">
    <source>
        <dbReference type="EMBL" id="CDW83370.1"/>
    </source>
</evidence>
<dbReference type="PRINTS" id="PR00380">
    <property type="entry name" value="KINESINHEAVY"/>
</dbReference>
<evidence type="ECO:0000256" key="6">
    <source>
        <dbReference type="PROSITE-ProRule" id="PRU00283"/>
    </source>
</evidence>
<evidence type="ECO:0000256" key="5">
    <source>
        <dbReference type="ARBA" id="ARBA00023054"/>
    </source>
</evidence>
<reference evidence="10 11" key="1">
    <citation type="submission" date="2014-06" db="EMBL/GenBank/DDBJ databases">
        <authorList>
            <person name="Swart Estienne"/>
        </authorList>
    </citation>
    <scope>NUCLEOTIDE SEQUENCE [LARGE SCALE GENOMIC DNA]</scope>
    <source>
        <strain evidence="10 11">130c</strain>
    </source>
</reference>
<keyword evidence="5 8" id="KW-0175">Coiled coil</keyword>
<evidence type="ECO:0000313" key="11">
    <source>
        <dbReference type="Proteomes" id="UP000039865"/>
    </source>
</evidence>
<keyword evidence="3 7" id="KW-0547">Nucleotide-binding</keyword>
<dbReference type="PANTHER" id="PTHR47969">
    <property type="entry name" value="CHROMOSOME-ASSOCIATED KINESIN KIF4A-RELATED"/>
    <property type="match status" value="1"/>
</dbReference>
<dbReference type="InterPro" id="IPR027417">
    <property type="entry name" value="P-loop_NTPase"/>
</dbReference>
<dbReference type="InterPro" id="IPR036961">
    <property type="entry name" value="Kinesin_motor_dom_sf"/>
</dbReference>
<comment type="caution">
    <text evidence="6">Lacks conserved residue(s) required for the propagation of feature annotation.</text>
</comment>
<dbReference type="AlphaFoldDB" id="A0A078ALY5"/>
<dbReference type="Gene3D" id="3.40.850.10">
    <property type="entry name" value="Kinesin motor domain"/>
    <property type="match status" value="1"/>
</dbReference>
<dbReference type="Pfam" id="PF00225">
    <property type="entry name" value="Kinesin"/>
    <property type="match status" value="1"/>
</dbReference>
<evidence type="ECO:0000256" key="3">
    <source>
        <dbReference type="ARBA" id="ARBA00022741"/>
    </source>
</evidence>
<keyword evidence="4 7" id="KW-0067">ATP-binding</keyword>
<evidence type="ECO:0000256" key="1">
    <source>
        <dbReference type="ARBA" id="ARBA00004496"/>
    </source>
</evidence>
<dbReference type="GO" id="GO:0005737">
    <property type="term" value="C:cytoplasm"/>
    <property type="evidence" value="ECO:0007669"/>
    <property type="project" value="UniProtKB-SubCell"/>
</dbReference>
<evidence type="ECO:0000256" key="7">
    <source>
        <dbReference type="RuleBase" id="RU000394"/>
    </source>
</evidence>
<protein>
    <recommendedName>
        <fullName evidence="7">Kinesin-like protein</fullName>
    </recommendedName>
</protein>
<evidence type="ECO:0000256" key="8">
    <source>
        <dbReference type="SAM" id="Coils"/>
    </source>
</evidence>
<keyword evidence="7" id="KW-0505">Motor protein</keyword>
<dbReference type="Proteomes" id="UP000039865">
    <property type="component" value="Unassembled WGS sequence"/>
</dbReference>
<keyword evidence="7" id="KW-0493">Microtubule</keyword>
<keyword evidence="11" id="KW-1185">Reference proteome</keyword>
<dbReference type="OrthoDB" id="21525at2759"/>
<dbReference type="PROSITE" id="PS00411">
    <property type="entry name" value="KINESIN_MOTOR_1"/>
    <property type="match status" value="1"/>
</dbReference>
<dbReference type="GO" id="GO:0005875">
    <property type="term" value="C:microtubule associated complex"/>
    <property type="evidence" value="ECO:0007669"/>
    <property type="project" value="TreeGrafter"/>
</dbReference>
<comment type="subcellular location">
    <subcellularLocation>
        <location evidence="1">Cytoplasm</location>
    </subcellularLocation>
</comment>
<gene>
    <name evidence="10" type="primary">Contig19351.g20516</name>
    <name evidence="10" type="ORF">STYLEM_12415</name>
</gene>
<feature type="domain" description="Kinesin motor" evidence="9">
    <location>
        <begin position="1"/>
        <end position="299"/>
    </location>
</feature>
<dbReference type="GO" id="GO:0005874">
    <property type="term" value="C:microtubule"/>
    <property type="evidence" value="ECO:0007669"/>
    <property type="project" value="UniProtKB-KW"/>
</dbReference>
<comment type="similarity">
    <text evidence="6 7">Belongs to the TRAFAC class myosin-kinesin ATPase superfamily. Kinesin family.</text>
</comment>
<dbReference type="GO" id="GO:0051231">
    <property type="term" value="P:spindle elongation"/>
    <property type="evidence" value="ECO:0007669"/>
    <property type="project" value="TreeGrafter"/>
</dbReference>
<dbReference type="GO" id="GO:0007018">
    <property type="term" value="P:microtubule-based movement"/>
    <property type="evidence" value="ECO:0007669"/>
    <property type="project" value="InterPro"/>
</dbReference>
<dbReference type="SMART" id="SM00129">
    <property type="entry name" value="KISc"/>
    <property type="match status" value="1"/>
</dbReference>
<proteinExistence type="inferred from homology"/>
<dbReference type="GO" id="GO:0008017">
    <property type="term" value="F:microtubule binding"/>
    <property type="evidence" value="ECO:0007669"/>
    <property type="project" value="InterPro"/>
</dbReference>
<keyword evidence="2" id="KW-0963">Cytoplasm</keyword>
<dbReference type="InterPro" id="IPR027640">
    <property type="entry name" value="Kinesin-like_fam"/>
</dbReference>
<feature type="coiled-coil region" evidence="8">
    <location>
        <begin position="318"/>
        <end position="345"/>
    </location>
</feature>
<dbReference type="InParanoid" id="A0A078ALY5"/>
<feature type="coiled-coil region" evidence="8">
    <location>
        <begin position="487"/>
        <end position="582"/>
    </location>
</feature>
<dbReference type="GO" id="GO:0003777">
    <property type="term" value="F:microtubule motor activity"/>
    <property type="evidence" value="ECO:0007669"/>
    <property type="project" value="InterPro"/>
</dbReference>
<dbReference type="EMBL" id="CCKQ01011797">
    <property type="protein sequence ID" value="CDW83370.1"/>
    <property type="molecule type" value="Genomic_DNA"/>
</dbReference>
<sequence>MNSVQAVVKIRPNILAYDPNQECILFEIYQINMTQVYHFDQVIQNSSDNSILFHQKVAPIVDQNQVKGILDFTAEYLQSTFQQKNEWLLTFTFVEIYNEQVRDLLNNSGQQTQLTIREDQTGKIQLVGAKEVSLSEIEMKDDLRTLSSEIQALILMGNKNKTVGATMANSQSSRSHSIFTMNLRYKNEESSIVSSKLNIIDLAGSERIQDTQAQGMRLKEACQINKSLSNLTEIVSQIASNKKRQSQVLRFRDSKLTFYLKDSLSGQSFILLIACISNEARFEQDSIRTIEFANNLRQIKTDQLKRNETFGQENKAQLIADRKRIKELEARVQELEHLLAYQSNSYSKIDRYFQQDLVDKSEKKYMLLQLLDVNKQLNQYLKNQEKSDANYIQSKVFHELYRTIIDDNDQNGKNRLMEINQTRAKFESKKLDLSKAIEAIFKSEQSISELQRSQSLININNEFMDAINKNDSVNQSLKQEQPQISSIQNLEHQIRTLEFELNALEIESIEQVDRLHDENLILRQQVKQLSSDLNETRQQTEELINWYSQRYNLLKITKEEKIAKFEVVIKRQKETLQKLQQIQPQQLMQQLKEKDDLIVELQNQISAFIKCQNNIAVRFRLTNV</sequence>
<dbReference type="PANTHER" id="PTHR47969:SF15">
    <property type="entry name" value="CHROMOSOME-ASSOCIATED KINESIN KIF4A-RELATED"/>
    <property type="match status" value="1"/>
</dbReference>
<evidence type="ECO:0000259" key="9">
    <source>
        <dbReference type="PROSITE" id="PS50067"/>
    </source>
</evidence>
<name>A0A078ALY5_STYLE</name>
<organism evidence="10 11">
    <name type="scientific">Stylonychia lemnae</name>
    <name type="common">Ciliate</name>
    <dbReference type="NCBI Taxonomy" id="5949"/>
    <lineage>
        <taxon>Eukaryota</taxon>
        <taxon>Sar</taxon>
        <taxon>Alveolata</taxon>
        <taxon>Ciliophora</taxon>
        <taxon>Intramacronucleata</taxon>
        <taxon>Spirotrichea</taxon>
        <taxon>Stichotrichia</taxon>
        <taxon>Sporadotrichida</taxon>
        <taxon>Oxytrichidae</taxon>
        <taxon>Stylonychinae</taxon>
        <taxon>Stylonychia</taxon>
    </lineage>
</organism>
<accession>A0A078ALY5</accession>
<dbReference type="SUPFAM" id="SSF52540">
    <property type="entry name" value="P-loop containing nucleoside triphosphate hydrolases"/>
    <property type="match status" value="1"/>
</dbReference>
<dbReference type="GO" id="GO:0007052">
    <property type="term" value="P:mitotic spindle organization"/>
    <property type="evidence" value="ECO:0007669"/>
    <property type="project" value="TreeGrafter"/>
</dbReference>
<dbReference type="InterPro" id="IPR001752">
    <property type="entry name" value="Kinesin_motor_dom"/>
</dbReference>